<dbReference type="HOGENOM" id="CLU_055419_0_0_10"/>
<proteinExistence type="predicted"/>
<reference evidence="3" key="1">
    <citation type="submission" date="2006-03" db="EMBL/GenBank/DDBJ databases">
        <authorList>
            <person name="Bowman J."/>
            <person name="Ferriera S."/>
            <person name="Johnson J."/>
            <person name="Kravitz S."/>
            <person name="Halpern A."/>
            <person name="Remington K."/>
            <person name="Beeson K."/>
            <person name="Tran B."/>
            <person name="Rogers Y.-H."/>
            <person name="Friedman R."/>
            <person name="Venter J.C."/>
        </authorList>
    </citation>
    <scope>NUCLEOTIDE SEQUENCE [LARGE SCALE GENOMIC DNA]</scope>
    <source>
        <strain evidence="3">ATCC 700755</strain>
    </source>
</reference>
<evidence type="ECO:0000313" key="3">
    <source>
        <dbReference type="EMBL" id="AFU69975.1"/>
    </source>
</evidence>
<dbReference type="STRING" id="313595.P700755_003334"/>
<dbReference type="EMBL" id="CP003879">
    <property type="protein sequence ID" value="AFU69975.1"/>
    <property type="molecule type" value="Genomic_DNA"/>
</dbReference>
<name>K4IX16_PSYTT</name>
<dbReference type="Proteomes" id="UP000008514">
    <property type="component" value="Chromosome"/>
</dbReference>
<reference evidence="3" key="2">
    <citation type="submission" date="2012-09" db="EMBL/GenBank/DDBJ databases">
        <title>The complete sequence of Psychroflexus torquis an extreme psychrophile from sea-ice that is stimulated by light.</title>
        <authorList>
            <person name="Feng S."/>
            <person name="Powell S.M."/>
            <person name="Bowman J.P."/>
        </authorList>
    </citation>
    <scope>NUCLEOTIDE SEQUENCE [LARGE SCALE GENOMIC DNA]</scope>
    <source>
        <strain evidence="3">ATCC 700755</strain>
    </source>
</reference>
<gene>
    <name evidence="3" type="ordered locus">P700755_003334</name>
</gene>
<dbReference type="InterPro" id="IPR023917">
    <property type="entry name" value="Bifunctiontional_GlmU_bac-type"/>
</dbReference>
<dbReference type="GO" id="GO:0016746">
    <property type="term" value="F:acyltransferase activity"/>
    <property type="evidence" value="ECO:0007669"/>
    <property type="project" value="UniProtKB-KW"/>
</dbReference>
<dbReference type="SUPFAM" id="SSF51161">
    <property type="entry name" value="Trimeric LpxA-like enzymes"/>
    <property type="match status" value="1"/>
</dbReference>
<dbReference type="CDD" id="cd05635">
    <property type="entry name" value="LbH_unknown"/>
    <property type="match status" value="1"/>
</dbReference>
<dbReference type="NCBIfam" id="TIGR03991">
    <property type="entry name" value="alt_bact_glmU"/>
    <property type="match status" value="1"/>
</dbReference>
<keyword evidence="1" id="KW-0808">Transferase</keyword>
<dbReference type="InterPro" id="IPR011004">
    <property type="entry name" value="Trimer_LpxA-like_sf"/>
</dbReference>
<dbReference type="Pfam" id="PF13562">
    <property type="entry name" value="NTP_transf_4"/>
    <property type="match status" value="1"/>
</dbReference>
<dbReference type="PANTHER" id="PTHR43584">
    <property type="entry name" value="NUCLEOTIDYL TRANSFERASE"/>
    <property type="match status" value="1"/>
</dbReference>
<dbReference type="InterPro" id="IPR050065">
    <property type="entry name" value="GlmU-like"/>
</dbReference>
<evidence type="ECO:0000256" key="2">
    <source>
        <dbReference type="ARBA" id="ARBA00023315"/>
    </source>
</evidence>
<dbReference type="PANTHER" id="PTHR43584:SF9">
    <property type="entry name" value="TRANSFERASE HEXAPEPTIDE REPEAT CONTAINING PROTEIN"/>
    <property type="match status" value="1"/>
</dbReference>
<protein>
    <submittedName>
        <fullName evidence="3">UDP-N-acetylglucosamine diphosphorylase/glucosamine-1-phosphate N-acetyltransferase GlmU</fullName>
    </submittedName>
</protein>
<dbReference type="OrthoDB" id="9784832at2"/>
<keyword evidence="4" id="KW-1185">Reference proteome</keyword>
<keyword evidence="2" id="KW-0012">Acyltransferase</keyword>
<dbReference type="Gene3D" id="2.160.10.10">
    <property type="entry name" value="Hexapeptide repeat proteins"/>
    <property type="match status" value="1"/>
</dbReference>
<evidence type="ECO:0000256" key="1">
    <source>
        <dbReference type="ARBA" id="ARBA00022679"/>
    </source>
</evidence>
<sequence>MNYILFDDHLHQQFLPLTYTRPISELRLGIHTLKEKWEHHLKASTSYKTEAYLASKYTEHIEDENVYINSRYLPSVALLAAIKNLKLGEALKHEDIVIAYLLKKEGSIDLSTFIGVQADFDVDCIQTVTDLFSKNHAAIHSDFKLVTEGRTSQPIPDTVTCFNKEQIFIEEGAKLYNGTLNATEGPIYIGKNAEVMENSAIRGPFALCEHSTIKMGAKIYTGTTVGPHSKVGGEVSNSMILGYSNKGHDGFLGNSVIGEWCNLGADTNTSNLKNNYTTIKLWDYQNSRFKDTGLQFCGLIMGDHSKCSINMMFNTGTCVGVSANIFGSGFPRNFIPSFSWGGSQGTMTYKLEKVFEVAELVMQRRSIQLSEVDKGILKHIFMSTKVHRRD</sequence>
<evidence type="ECO:0000313" key="4">
    <source>
        <dbReference type="Proteomes" id="UP000008514"/>
    </source>
</evidence>
<dbReference type="KEGG" id="ptq:P700755_003334"/>
<dbReference type="RefSeq" id="WP_015025522.1">
    <property type="nucleotide sequence ID" value="NC_018721.1"/>
</dbReference>
<organism evidence="3 4">
    <name type="scientific">Psychroflexus torquis (strain ATCC 700755 / CIP 106069 / ACAM 623)</name>
    <dbReference type="NCBI Taxonomy" id="313595"/>
    <lineage>
        <taxon>Bacteria</taxon>
        <taxon>Pseudomonadati</taxon>
        <taxon>Bacteroidota</taxon>
        <taxon>Flavobacteriia</taxon>
        <taxon>Flavobacteriales</taxon>
        <taxon>Flavobacteriaceae</taxon>
        <taxon>Psychroflexus</taxon>
    </lineage>
</organism>
<dbReference type="AlphaFoldDB" id="K4IX16"/>
<dbReference type="GO" id="GO:0016779">
    <property type="term" value="F:nucleotidyltransferase activity"/>
    <property type="evidence" value="ECO:0007669"/>
    <property type="project" value="UniProtKB-ARBA"/>
</dbReference>
<accession>K4IX16</accession>
<dbReference type="eggNOG" id="COG1207">
    <property type="taxonomic scope" value="Bacteria"/>
</dbReference>